<feature type="domain" description="Phosphatidic acid phosphatase type 2/haloperoxidase" evidence="2">
    <location>
        <begin position="74"/>
        <end position="196"/>
    </location>
</feature>
<protein>
    <submittedName>
        <fullName evidence="3">PnFL-1</fullName>
    </submittedName>
</protein>
<feature type="transmembrane region" description="Helical" evidence="1">
    <location>
        <begin position="125"/>
        <end position="143"/>
    </location>
</feature>
<dbReference type="AlphaFoldDB" id="Q9AXP8"/>
<dbReference type="InterPro" id="IPR036938">
    <property type="entry name" value="PAP2/HPO_sf"/>
</dbReference>
<name>Q9AXP8_IPONI</name>
<evidence type="ECO:0000313" key="3">
    <source>
        <dbReference type="EMBL" id="AAG49895.1"/>
    </source>
</evidence>
<evidence type="ECO:0000259" key="2">
    <source>
        <dbReference type="SMART" id="SM00014"/>
    </source>
</evidence>
<dbReference type="PANTHER" id="PTHR14969:SF13">
    <property type="entry name" value="AT30094P"/>
    <property type="match status" value="1"/>
</dbReference>
<dbReference type="SMART" id="SM00014">
    <property type="entry name" value="acidPPc"/>
    <property type="match status" value="1"/>
</dbReference>
<dbReference type="Gene3D" id="1.20.144.10">
    <property type="entry name" value="Phosphatidic acid phosphatase type 2/haloperoxidase"/>
    <property type="match status" value="1"/>
</dbReference>
<dbReference type="PANTHER" id="PTHR14969">
    <property type="entry name" value="SPHINGOSINE-1-PHOSPHATE PHOSPHOHYDROLASE"/>
    <property type="match status" value="1"/>
</dbReference>
<organism evidence="3">
    <name type="scientific">Ipomoea nil</name>
    <name type="common">Japanese morning glory</name>
    <name type="synonym">Pharbitis nil</name>
    <dbReference type="NCBI Taxonomy" id="35883"/>
    <lineage>
        <taxon>Eukaryota</taxon>
        <taxon>Viridiplantae</taxon>
        <taxon>Streptophyta</taxon>
        <taxon>Embryophyta</taxon>
        <taxon>Tracheophyta</taxon>
        <taxon>Spermatophyta</taxon>
        <taxon>Magnoliopsida</taxon>
        <taxon>eudicotyledons</taxon>
        <taxon>Gunneridae</taxon>
        <taxon>Pentapetalae</taxon>
        <taxon>asterids</taxon>
        <taxon>lamiids</taxon>
        <taxon>Solanales</taxon>
        <taxon>Convolvulaceae</taxon>
        <taxon>Ipomoeeae</taxon>
        <taxon>Ipomoea</taxon>
    </lineage>
</organism>
<dbReference type="GO" id="GO:0042392">
    <property type="term" value="F:sphingosine-1-phosphate phosphatase activity"/>
    <property type="evidence" value="ECO:0007669"/>
    <property type="project" value="TreeGrafter"/>
</dbReference>
<feature type="transmembrane region" description="Helical" evidence="1">
    <location>
        <begin position="55"/>
        <end position="88"/>
    </location>
</feature>
<dbReference type="OrthoDB" id="10266771at2759"/>
<dbReference type="GeneID" id="109153252"/>
<evidence type="ECO:0000256" key="1">
    <source>
        <dbReference type="SAM" id="Phobius"/>
    </source>
</evidence>
<dbReference type="Pfam" id="PF01569">
    <property type="entry name" value="PAP2"/>
    <property type="match status" value="1"/>
</dbReference>
<feature type="transmembrane region" description="Helical" evidence="1">
    <location>
        <begin position="155"/>
        <end position="173"/>
    </location>
</feature>
<dbReference type="CDD" id="cd03391">
    <property type="entry name" value="PAP2_containing_2_like"/>
    <property type="match status" value="1"/>
</dbReference>
<feature type="transmembrane region" description="Helical" evidence="1">
    <location>
        <begin position="178"/>
        <end position="199"/>
    </location>
</feature>
<reference evidence="3" key="1">
    <citation type="submission" date="2000-09" db="EMBL/GenBank/DDBJ databases">
        <title>Genes specially expressed in cotyledons of short-day treated Pharbitis nil.</title>
        <authorList>
            <person name="Kim K."/>
            <person name="Hur Y."/>
            <person name="Maeng J."/>
        </authorList>
    </citation>
    <scope>NUCLEOTIDE SEQUENCE</scope>
    <source>
        <tissue evidence="3">Florally-induced cotyledon</tissue>
    </source>
</reference>
<dbReference type="SUPFAM" id="SSF48317">
    <property type="entry name" value="Acid phosphatase/Vanadium-dependent haloperoxidase"/>
    <property type="match status" value="1"/>
</dbReference>
<dbReference type="KEGG" id="ini:109153252"/>
<sequence length="209" mass="23500">MESKPPPPSPPPSPPLLRRLIDFDTQLSLRLYTLTHPILPYSVLKTLEISGDGRLFFPVIISILLATSAAAAFLVDLLLGAVLDLAVIGILKHLIQRPRPVYNKNMFLSFAVDHWSFPSGHSSRVFFIATMFYLSFDLVQGFLLDLRYDLFADHFVYIIGAWATITSVSRILLGRHFVLDVVAGACLGVLEGLFSFRFFNYDKLSSFFK</sequence>
<proteinExistence type="evidence at transcript level"/>
<keyword evidence="1" id="KW-0812">Transmembrane</keyword>
<accession>Q9AXP8</accession>
<keyword evidence="1" id="KW-1133">Transmembrane helix</keyword>
<dbReference type="EMBL" id="AF303457">
    <property type="protein sequence ID" value="AAG49895.1"/>
    <property type="molecule type" value="mRNA"/>
</dbReference>
<keyword evidence="1" id="KW-0472">Membrane</keyword>
<dbReference type="InterPro" id="IPR000326">
    <property type="entry name" value="PAP2/HPO"/>
</dbReference>
<dbReference type="RefSeq" id="XP_019156658.1">
    <property type="nucleotide sequence ID" value="XM_019301113.1"/>
</dbReference>